<dbReference type="GeneID" id="31356568"/>
<feature type="compositionally biased region" description="Low complexity" evidence="1">
    <location>
        <begin position="88"/>
        <end position="98"/>
    </location>
</feature>
<dbReference type="GO" id="GO:0042796">
    <property type="term" value="P:snRNA transcription by RNA polymerase III"/>
    <property type="evidence" value="ECO:0007669"/>
    <property type="project" value="TreeGrafter"/>
</dbReference>
<sequence>MSNNSNNNNNNKRKTIVPLLQPLQINTKISSLLSDLDDSDEELQIEEDDDATSQATATTSTTTTTTTTTAATKVNANTNKTTAKKTPTKTSTTSTILTTRHEIVRTTTNQPELTSTSNSTTSIPTTSTDSTATPTTSTTSTGSPTTSATSTGSTSIPTTTTTTPETTNNNNENSVNNVNNNNNGNELPILSIESPRLGSSTTQQTQTTPSTPSTPQISSPPLTGVRRLNTPTLSHRGRKRKKDDAAVSDDTLDINIEIQRRKERAEYFDKNPQELLEAIRNVIFKFQQSTEFTFSTFKEIWKQEACLLEFFEIQPHQPELIHILYYGVIGYTLMNQPVNSKSAIVYLLYVLYTCQIIQPPIPIDITLNIWDGLMLYFNCFKLYRLAEPYHVFKILMDRGAFHFSASLHPVASLPIFKTNSTTVGATVIPVDLVGVNLLNGLINLDHLKDIHEQYNQAKKGNNPTVPISLNITKQDFYSDIYNLLEDNTVKKLENMLVNKIPGLP</sequence>
<dbReference type="Pfam" id="PF09808">
    <property type="entry name" value="SNAPC1"/>
    <property type="match status" value="1"/>
</dbReference>
<organism evidence="2 3">
    <name type="scientific">Heterostelium pallidum (strain ATCC 26659 / Pp 5 / PN500)</name>
    <name type="common">Cellular slime mold</name>
    <name type="synonym">Polysphondylium pallidum</name>
    <dbReference type="NCBI Taxonomy" id="670386"/>
    <lineage>
        <taxon>Eukaryota</taxon>
        <taxon>Amoebozoa</taxon>
        <taxon>Evosea</taxon>
        <taxon>Eumycetozoa</taxon>
        <taxon>Dictyostelia</taxon>
        <taxon>Acytosteliales</taxon>
        <taxon>Acytosteliaceae</taxon>
        <taxon>Heterostelium</taxon>
    </lineage>
</organism>
<dbReference type="InterPro" id="IPR019188">
    <property type="entry name" value="SNAPC1"/>
</dbReference>
<dbReference type="InParanoid" id="D3AXY0"/>
<dbReference type="GO" id="GO:0042795">
    <property type="term" value="P:snRNA transcription by RNA polymerase II"/>
    <property type="evidence" value="ECO:0007669"/>
    <property type="project" value="TreeGrafter"/>
</dbReference>
<proteinExistence type="predicted"/>
<feature type="region of interest" description="Disordered" evidence="1">
    <location>
        <begin position="45"/>
        <end position="66"/>
    </location>
</feature>
<dbReference type="OMA" id="AQTINHE"/>
<dbReference type="RefSeq" id="XP_020437913.1">
    <property type="nucleotide sequence ID" value="XM_020572055.1"/>
</dbReference>
<dbReference type="GO" id="GO:0019185">
    <property type="term" value="C:snRNA-activating protein complex"/>
    <property type="evidence" value="ECO:0007669"/>
    <property type="project" value="TreeGrafter"/>
</dbReference>
<dbReference type="Proteomes" id="UP000001396">
    <property type="component" value="Unassembled WGS sequence"/>
</dbReference>
<protein>
    <submittedName>
        <fullName evidence="2">Uncharacterized protein</fullName>
    </submittedName>
</protein>
<feature type="region of interest" description="Disordered" evidence="1">
    <location>
        <begin position="78"/>
        <end position="246"/>
    </location>
</feature>
<name>D3AXY0_HETP5</name>
<reference evidence="2 3" key="1">
    <citation type="journal article" date="2011" name="Genome Res.">
        <title>Phylogeny-wide analysis of social amoeba genomes highlights ancient origins for complex intercellular communication.</title>
        <authorList>
            <person name="Heidel A.J."/>
            <person name="Lawal H.M."/>
            <person name="Felder M."/>
            <person name="Schilde C."/>
            <person name="Helps N.R."/>
            <person name="Tunggal B."/>
            <person name="Rivero F."/>
            <person name="John U."/>
            <person name="Schleicher M."/>
            <person name="Eichinger L."/>
            <person name="Platzer M."/>
            <person name="Noegel A.A."/>
            <person name="Schaap P."/>
            <person name="Gloeckner G."/>
        </authorList>
    </citation>
    <scope>NUCLEOTIDE SEQUENCE [LARGE SCALE GENOMIC DNA]</scope>
    <source>
        <strain evidence="3">ATCC 26659 / Pp 5 / PN500</strain>
    </source>
</reference>
<evidence type="ECO:0000313" key="3">
    <source>
        <dbReference type="Proteomes" id="UP000001396"/>
    </source>
</evidence>
<evidence type="ECO:0000313" key="2">
    <source>
        <dbReference type="EMBL" id="EFA85807.1"/>
    </source>
</evidence>
<dbReference type="PANTHER" id="PTHR15131">
    <property type="entry name" value="SMALL NUCLEAR RNA ACTIVATING COMPLEX, POLYPEPTIDE 1"/>
    <property type="match status" value="1"/>
</dbReference>
<evidence type="ECO:0000256" key="1">
    <source>
        <dbReference type="SAM" id="MobiDB-lite"/>
    </source>
</evidence>
<feature type="compositionally biased region" description="Low complexity" evidence="1">
    <location>
        <begin position="199"/>
        <end position="221"/>
    </location>
</feature>
<accession>D3AXY0</accession>
<dbReference type="PANTHER" id="PTHR15131:SF3">
    <property type="entry name" value="SNRNA-ACTIVATING PROTEIN COMPLEX SUBUNIT 1"/>
    <property type="match status" value="1"/>
</dbReference>
<feature type="compositionally biased region" description="Low complexity" evidence="1">
    <location>
        <begin position="114"/>
        <end position="185"/>
    </location>
</feature>
<dbReference type="AlphaFoldDB" id="D3AXY0"/>
<dbReference type="GO" id="GO:0043565">
    <property type="term" value="F:sequence-specific DNA binding"/>
    <property type="evidence" value="ECO:0007669"/>
    <property type="project" value="TreeGrafter"/>
</dbReference>
<feature type="compositionally biased region" description="Low complexity" evidence="1">
    <location>
        <begin position="52"/>
        <end position="66"/>
    </location>
</feature>
<gene>
    <name evidence="2" type="ORF">PPL_01038</name>
</gene>
<keyword evidence="3" id="KW-1185">Reference proteome</keyword>
<comment type="caution">
    <text evidence="2">The sequence shown here is derived from an EMBL/GenBank/DDBJ whole genome shotgun (WGS) entry which is preliminary data.</text>
</comment>
<dbReference type="EMBL" id="ADBJ01000004">
    <property type="protein sequence ID" value="EFA85807.1"/>
    <property type="molecule type" value="Genomic_DNA"/>
</dbReference>